<dbReference type="CDD" id="cd13540">
    <property type="entry name" value="PBP2_ModA_WtpA"/>
    <property type="match status" value="1"/>
</dbReference>
<dbReference type="InterPro" id="IPR050682">
    <property type="entry name" value="ModA/WtpA"/>
</dbReference>
<accession>A0A368HDY0</accession>
<dbReference type="SUPFAM" id="SSF53850">
    <property type="entry name" value="Periplasmic binding protein-like II"/>
    <property type="match status" value="1"/>
</dbReference>
<dbReference type="OrthoDB" id="9785015at2"/>
<evidence type="ECO:0000313" key="2">
    <source>
        <dbReference type="EMBL" id="RCN56578.1"/>
    </source>
</evidence>
<evidence type="ECO:0000313" key="3">
    <source>
        <dbReference type="Proteomes" id="UP000253250"/>
    </source>
</evidence>
<dbReference type="Gene3D" id="3.40.190.10">
    <property type="entry name" value="Periplasmic binding protein-like II"/>
    <property type="match status" value="2"/>
</dbReference>
<keyword evidence="3" id="KW-1185">Reference proteome</keyword>
<sequence length="320" mass="34608">MSLTRRAFLQSAAAGIGALAVPMLGEARVKTDLRVAYAGSMGALMHGGVAPVMAREFSMHIEGRAAGALGLAHMIVGGVIHPDVFISITRGPMDLVLAAGKAQEALAIASTELVIAYSAHSRFAPALRAADRAGHTPWWQVLEEPGLRFARTDPLTDPQGLNIVFMMKLAERYYHQPGLVRRILGPIINHRQIFPEPEVMARLQGGQIDASSAYKTQPAAMGLPYLSLPPQINLGDAAYDEVYDTVSLRLKGKVHRPSPLVFYAAVLKASRNRAAAGHFIDWLRASAGQALLRRYHYDGPKGAAPLRASTLHRHRARPSP</sequence>
<comment type="similarity">
    <text evidence="1">Belongs to the bacterial solute-binding protein 1 family. WtpA subfamily.</text>
</comment>
<name>A0A368HDY0_9GAMM</name>
<dbReference type="PANTHER" id="PTHR30632:SF16">
    <property type="entry name" value="MOLYBDATE_TUNGSTATE-BINDING PROTEIN WTPA"/>
    <property type="match status" value="1"/>
</dbReference>
<proteinExistence type="inferred from homology"/>
<reference evidence="2 3" key="1">
    <citation type="submission" date="2018-02" db="EMBL/GenBank/DDBJ databases">
        <title>Insights into the biology of acidophilic members of the Acidiferrobacteraceae family derived from comparative genomic analyses.</title>
        <authorList>
            <person name="Issotta F."/>
            <person name="Thyssen C."/>
            <person name="Mena C."/>
            <person name="Moya A."/>
            <person name="Bellenberg S."/>
            <person name="Sproer C."/>
            <person name="Covarrubias P.C."/>
            <person name="Sand W."/>
            <person name="Quatrini R."/>
            <person name="Vera M."/>
        </authorList>
    </citation>
    <scope>NUCLEOTIDE SEQUENCE [LARGE SCALE GENOMIC DNA]</scope>
    <source>
        <strain evidence="3">m-1</strain>
    </source>
</reference>
<dbReference type="EMBL" id="PSYR01000002">
    <property type="protein sequence ID" value="RCN56578.1"/>
    <property type="molecule type" value="Genomic_DNA"/>
</dbReference>
<dbReference type="RefSeq" id="WP_114283179.1">
    <property type="nucleotide sequence ID" value="NZ_PSYR01000002.1"/>
</dbReference>
<dbReference type="Proteomes" id="UP000253250">
    <property type="component" value="Unassembled WGS sequence"/>
</dbReference>
<comment type="caution">
    <text evidence="2">The sequence shown here is derived from an EMBL/GenBank/DDBJ whole genome shotgun (WGS) entry which is preliminary data.</text>
</comment>
<evidence type="ECO:0000256" key="1">
    <source>
        <dbReference type="ARBA" id="ARBA00009438"/>
    </source>
</evidence>
<organism evidence="2 3">
    <name type="scientific">Acidiferrobacter thiooxydans</name>
    <dbReference type="NCBI Taxonomy" id="163359"/>
    <lineage>
        <taxon>Bacteria</taxon>
        <taxon>Pseudomonadati</taxon>
        <taxon>Pseudomonadota</taxon>
        <taxon>Gammaproteobacteria</taxon>
        <taxon>Acidiferrobacterales</taxon>
        <taxon>Acidiferrobacteraceae</taxon>
        <taxon>Acidiferrobacter</taxon>
    </lineage>
</organism>
<dbReference type="PANTHER" id="PTHR30632">
    <property type="entry name" value="MOLYBDATE-BINDING PERIPLASMIC PROTEIN"/>
    <property type="match status" value="1"/>
</dbReference>
<dbReference type="InterPro" id="IPR006311">
    <property type="entry name" value="TAT_signal"/>
</dbReference>
<dbReference type="Pfam" id="PF13531">
    <property type="entry name" value="SBP_bac_11"/>
    <property type="match status" value="1"/>
</dbReference>
<gene>
    <name evidence="2" type="ORF">C4900_12365</name>
</gene>
<dbReference type="AlphaFoldDB" id="A0A368HDY0"/>
<dbReference type="GO" id="GO:0015689">
    <property type="term" value="P:molybdate ion transport"/>
    <property type="evidence" value="ECO:0007669"/>
    <property type="project" value="TreeGrafter"/>
</dbReference>
<dbReference type="GO" id="GO:0030973">
    <property type="term" value="F:molybdate ion binding"/>
    <property type="evidence" value="ECO:0007669"/>
    <property type="project" value="TreeGrafter"/>
</dbReference>
<dbReference type="PROSITE" id="PS51318">
    <property type="entry name" value="TAT"/>
    <property type="match status" value="1"/>
</dbReference>
<protein>
    <submittedName>
        <fullName evidence="2">ABC transporter substrate-binding protein</fullName>
    </submittedName>
</protein>